<dbReference type="SUPFAM" id="SSF52540">
    <property type="entry name" value="P-loop containing nucleoside triphosphate hydrolases"/>
    <property type="match status" value="1"/>
</dbReference>
<comment type="caution">
    <text evidence="2">The sequence shown here is derived from an EMBL/GenBank/DDBJ whole genome shotgun (WGS) entry which is preliminary data.</text>
</comment>
<accession>A0ABN8F3C4</accession>
<dbReference type="RefSeq" id="WP_238808748.1">
    <property type="nucleotide sequence ID" value="NZ_CAKLPY010000008.1"/>
</dbReference>
<evidence type="ECO:0000313" key="3">
    <source>
        <dbReference type="Proteomes" id="UP000837932"/>
    </source>
</evidence>
<evidence type="ECO:0000259" key="1">
    <source>
        <dbReference type="Pfam" id="PF13614"/>
    </source>
</evidence>
<organism evidence="2 3">
    <name type="scientific">Emticicia aquatica</name>
    <dbReference type="NCBI Taxonomy" id="1681835"/>
    <lineage>
        <taxon>Bacteria</taxon>
        <taxon>Pseudomonadati</taxon>
        <taxon>Bacteroidota</taxon>
        <taxon>Cytophagia</taxon>
        <taxon>Cytophagales</taxon>
        <taxon>Leadbetterellaceae</taxon>
        <taxon>Emticicia</taxon>
    </lineage>
</organism>
<gene>
    <name evidence="2" type="ORF">EMA8858_04072</name>
</gene>
<keyword evidence="3" id="KW-1185">Reference proteome</keyword>
<protein>
    <recommendedName>
        <fullName evidence="1">AAA domain-containing protein</fullName>
    </recommendedName>
</protein>
<proteinExistence type="predicted"/>
<evidence type="ECO:0000313" key="2">
    <source>
        <dbReference type="EMBL" id="CAH0997937.1"/>
    </source>
</evidence>
<dbReference type="Gene3D" id="3.40.50.300">
    <property type="entry name" value="P-loop containing nucleotide triphosphate hydrolases"/>
    <property type="match status" value="1"/>
</dbReference>
<reference evidence="2" key="1">
    <citation type="submission" date="2021-12" db="EMBL/GenBank/DDBJ databases">
        <authorList>
            <person name="Rodrigo-Torres L."/>
            <person name="Arahal R. D."/>
            <person name="Lucena T."/>
        </authorList>
    </citation>
    <scope>NUCLEOTIDE SEQUENCE</scope>
    <source>
        <strain evidence="2">CECT 8858</strain>
    </source>
</reference>
<dbReference type="PANTHER" id="PTHR13696:SF99">
    <property type="entry name" value="COBYRINIC ACID AC-DIAMIDE SYNTHASE"/>
    <property type="match status" value="1"/>
</dbReference>
<dbReference type="Pfam" id="PF13614">
    <property type="entry name" value="AAA_31"/>
    <property type="match status" value="1"/>
</dbReference>
<dbReference type="CDD" id="cd02042">
    <property type="entry name" value="ParAB_family"/>
    <property type="match status" value="1"/>
</dbReference>
<dbReference type="InterPro" id="IPR050678">
    <property type="entry name" value="DNA_Partitioning_ATPase"/>
</dbReference>
<dbReference type="Proteomes" id="UP000837932">
    <property type="component" value="Unassembled WGS sequence"/>
</dbReference>
<sequence length="316" mass="35539">MITTEILRKFLLSKPSINRTQLEKEAGIPSTTIYKALEGVQAFSSKHLEKLEVAIRNYGYSEQMFAKARCISLINHKGGVGKTTTTINLGKALSILGYKVLLVDMDSQGNLSQCFGVHNPEKQVIESLITREPLPIIEIEENLHLSPSDIKMATYEIKLITEVGSEMRLARKIHSLTDQYDFILFDCPPSLGIMTISALNASTECLIPIQPESSAFNGVRNLIEKIDNVKEYTNLTLKVRGFLFTMVHLNQTIHQAIMENVSDTYPTIPVFKSILENLTVIKQSQYLNEDIFQFDSKSKAAKQYMDLAHEVASSEY</sequence>
<name>A0ABN8F3C4_9BACT</name>
<feature type="domain" description="AAA" evidence="1">
    <location>
        <begin position="69"/>
        <end position="238"/>
    </location>
</feature>
<dbReference type="InterPro" id="IPR025669">
    <property type="entry name" value="AAA_dom"/>
</dbReference>
<dbReference type="InterPro" id="IPR027417">
    <property type="entry name" value="P-loop_NTPase"/>
</dbReference>
<dbReference type="PANTHER" id="PTHR13696">
    <property type="entry name" value="P-LOOP CONTAINING NUCLEOSIDE TRIPHOSPHATE HYDROLASE"/>
    <property type="match status" value="1"/>
</dbReference>
<dbReference type="EMBL" id="CAKLPY010000008">
    <property type="protein sequence ID" value="CAH0997937.1"/>
    <property type="molecule type" value="Genomic_DNA"/>
</dbReference>